<dbReference type="EMBL" id="CAJOBA010041680">
    <property type="protein sequence ID" value="CAF4118800.1"/>
    <property type="molecule type" value="Genomic_DNA"/>
</dbReference>
<comment type="caution">
    <text evidence="2">The sequence shown here is derived from an EMBL/GenBank/DDBJ whole genome shotgun (WGS) entry which is preliminary data.</text>
</comment>
<evidence type="ECO:0000313" key="6">
    <source>
        <dbReference type="Proteomes" id="UP000663829"/>
    </source>
</evidence>
<dbReference type="Proteomes" id="UP000677228">
    <property type="component" value="Unassembled WGS sequence"/>
</dbReference>
<evidence type="ECO:0000256" key="1">
    <source>
        <dbReference type="SAM" id="Phobius"/>
    </source>
</evidence>
<keyword evidence="1" id="KW-0472">Membrane</keyword>
<accession>A0A814DVS8</accession>
<keyword evidence="1" id="KW-1133">Transmembrane helix</keyword>
<dbReference type="EMBL" id="CAJNOK010020093">
    <property type="protein sequence ID" value="CAF1310913.1"/>
    <property type="molecule type" value="Genomic_DNA"/>
</dbReference>
<evidence type="ECO:0000313" key="5">
    <source>
        <dbReference type="EMBL" id="CAF4118800.1"/>
    </source>
</evidence>
<name>A0A814DVS8_9BILA</name>
<keyword evidence="1" id="KW-0812">Transmembrane</keyword>
<protein>
    <submittedName>
        <fullName evidence="2">Uncharacterized protein</fullName>
    </submittedName>
</protein>
<reference evidence="2" key="1">
    <citation type="submission" date="2021-02" db="EMBL/GenBank/DDBJ databases">
        <authorList>
            <person name="Nowell W R."/>
        </authorList>
    </citation>
    <scope>NUCLEOTIDE SEQUENCE</scope>
</reference>
<keyword evidence="6" id="KW-1185">Reference proteome</keyword>
<sequence length="69" mass="8160">MLKQDGKLIQEKSITRIQTMMKLQDGTERAVDWIDVYAIWILILIILKQLIEHCHHRRVLSTEKSNKTS</sequence>
<organism evidence="2 6">
    <name type="scientific">Didymodactylos carnosus</name>
    <dbReference type="NCBI Taxonomy" id="1234261"/>
    <lineage>
        <taxon>Eukaryota</taxon>
        <taxon>Metazoa</taxon>
        <taxon>Spiralia</taxon>
        <taxon>Gnathifera</taxon>
        <taxon>Rotifera</taxon>
        <taxon>Eurotatoria</taxon>
        <taxon>Bdelloidea</taxon>
        <taxon>Philodinida</taxon>
        <taxon>Philodinidae</taxon>
        <taxon>Didymodactylos</taxon>
    </lineage>
</organism>
<proteinExistence type="predicted"/>
<dbReference type="Proteomes" id="UP000663829">
    <property type="component" value="Unassembled WGS sequence"/>
</dbReference>
<dbReference type="Proteomes" id="UP000681722">
    <property type="component" value="Unassembled WGS sequence"/>
</dbReference>
<feature type="transmembrane region" description="Helical" evidence="1">
    <location>
        <begin position="30"/>
        <end position="51"/>
    </location>
</feature>
<dbReference type="EMBL" id="CAJOBC010002464">
    <property type="protein sequence ID" value="CAF3734448.1"/>
    <property type="molecule type" value="Genomic_DNA"/>
</dbReference>
<dbReference type="AlphaFoldDB" id="A0A814DVS8"/>
<dbReference type="Proteomes" id="UP000682733">
    <property type="component" value="Unassembled WGS sequence"/>
</dbReference>
<evidence type="ECO:0000313" key="2">
    <source>
        <dbReference type="EMBL" id="CAF0959728.1"/>
    </source>
</evidence>
<evidence type="ECO:0000313" key="4">
    <source>
        <dbReference type="EMBL" id="CAF3734448.1"/>
    </source>
</evidence>
<evidence type="ECO:0000313" key="3">
    <source>
        <dbReference type="EMBL" id="CAF1310913.1"/>
    </source>
</evidence>
<dbReference type="EMBL" id="CAJNOQ010002464">
    <property type="protein sequence ID" value="CAF0959728.1"/>
    <property type="molecule type" value="Genomic_DNA"/>
</dbReference>
<gene>
    <name evidence="2" type="ORF">GPM918_LOCUS11689</name>
    <name evidence="3" type="ORF">OVA965_LOCUS28976</name>
    <name evidence="4" type="ORF">SRO942_LOCUS11690</name>
    <name evidence="5" type="ORF">TMI583_LOCUS29742</name>
</gene>